<dbReference type="AlphaFoldDB" id="A0AAJ7SKM2"/>
<protein>
    <recommendedName>
        <fullName evidence="3 12">RNA-binding protein NOB1</fullName>
    </recommendedName>
</protein>
<dbReference type="FunFam" id="3.40.50.1010:FF:000018">
    <property type="entry name" value="RNA-binding protein NOB1"/>
    <property type="match status" value="1"/>
</dbReference>
<evidence type="ECO:0000256" key="3">
    <source>
        <dbReference type="ARBA" id="ARBA00018439"/>
    </source>
</evidence>
<dbReference type="GO" id="GO:0030688">
    <property type="term" value="C:preribosome, small subunit precursor"/>
    <property type="evidence" value="ECO:0007669"/>
    <property type="project" value="TreeGrafter"/>
</dbReference>
<dbReference type="InterPro" id="IPR033411">
    <property type="entry name" value="Ribonuclease_PIN"/>
</dbReference>
<feature type="binding site" evidence="13">
    <location>
        <position position="338"/>
    </location>
    <ligand>
        <name>Zn(2+)</name>
        <dbReference type="ChEBI" id="CHEBI:29105"/>
    </ligand>
</feature>
<feature type="compositionally biased region" description="Gly residues" evidence="14">
    <location>
        <begin position="459"/>
        <end position="476"/>
    </location>
</feature>
<evidence type="ECO:0000256" key="7">
    <source>
        <dbReference type="ARBA" id="ARBA00022771"/>
    </source>
</evidence>
<name>A0AAJ7SKM2_PETMA</name>
<dbReference type="InterPro" id="IPR014881">
    <property type="entry name" value="NOB1_Zn-bd"/>
</dbReference>
<evidence type="ECO:0000256" key="14">
    <source>
        <dbReference type="SAM" id="MobiDB-lite"/>
    </source>
</evidence>
<dbReference type="GO" id="GO:0005634">
    <property type="term" value="C:nucleus"/>
    <property type="evidence" value="ECO:0007669"/>
    <property type="project" value="UniProtKB-SubCell"/>
</dbReference>
<reference evidence="19" key="1">
    <citation type="submission" date="2025-08" db="UniProtKB">
        <authorList>
            <consortium name="RefSeq"/>
        </authorList>
    </citation>
    <scope>IDENTIFICATION</scope>
    <source>
        <tissue evidence="19">Sperm</tissue>
    </source>
</reference>
<dbReference type="GO" id="GO:0030490">
    <property type="term" value="P:maturation of SSU-rRNA"/>
    <property type="evidence" value="ECO:0007669"/>
    <property type="project" value="TreeGrafter"/>
</dbReference>
<accession>A0AAJ7SKM2</accession>
<evidence type="ECO:0000259" key="17">
    <source>
        <dbReference type="Pfam" id="PF17146"/>
    </source>
</evidence>
<comment type="function">
    <text evidence="11">May play a role in mRNA degradation. Endonuclease required for processing of 20S pre-rRNA precursor and biogenesis of 40S ribosomal subunits.</text>
</comment>
<feature type="binding site" evidence="13">
    <location>
        <position position="356"/>
    </location>
    <ligand>
        <name>Zn(2+)</name>
        <dbReference type="ChEBI" id="CHEBI:29105"/>
    </ligand>
</feature>
<dbReference type="SUPFAM" id="SSF144206">
    <property type="entry name" value="NOB1 zinc finger-like"/>
    <property type="match status" value="1"/>
</dbReference>
<feature type="region of interest" description="Disordered" evidence="14">
    <location>
        <begin position="122"/>
        <end position="155"/>
    </location>
</feature>
<dbReference type="GO" id="GO:0008270">
    <property type="term" value="F:zinc ion binding"/>
    <property type="evidence" value="ECO:0007669"/>
    <property type="project" value="UniProtKB-KW"/>
</dbReference>
<keyword evidence="7" id="KW-0863">Zinc-finger</keyword>
<dbReference type="GO" id="GO:0004521">
    <property type="term" value="F:RNA endonuclease activity"/>
    <property type="evidence" value="ECO:0007669"/>
    <property type="project" value="UniProtKB-UniRule"/>
</dbReference>
<dbReference type="CTD" id="28987"/>
<evidence type="ECO:0000256" key="9">
    <source>
        <dbReference type="ARBA" id="ARBA00022833"/>
    </source>
</evidence>
<dbReference type="Gene3D" id="6.20.210.10">
    <property type="entry name" value="Nin one binding (NOB1), Zn-ribbon-like"/>
    <property type="match status" value="1"/>
</dbReference>
<feature type="binding site" evidence="13">
    <location>
        <position position="341"/>
    </location>
    <ligand>
        <name>Zn(2+)</name>
        <dbReference type="ChEBI" id="CHEBI:29105"/>
    </ligand>
</feature>
<keyword evidence="18" id="KW-1185">Reference proteome</keyword>
<dbReference type="RefSeq" id="XP_032800401.1">
    <property type="nucleotide sequence ID" value="XM_032944510.1"/>
</dbReference>
<keyword evidence="4" id="KW-0597">Phosphoprotein</keyword>
<dbReference type="InterPro" id="IPR036283">
    <property type="entry name" value="NOB1_Zf-like_sf"/>
</dbReference>
<organism evidence="18 19">
    <name type="scientific">Petromyzon marinus</name>
    <name type="common">Sea lamprey</name>
    <dbReference type="NCBI Taxonomy" id="7757"/>
    <lineage>
        <taxon>Eukaryota</taxon>
        <taxon>Metazoa</taxon>
        <taxon>Chordata</taxon>
        <taxon>Craniata</taxon>
        <taxon>Vertebrata</taxon>
        <taxon>Cyclostomata</taxon>
        <taxon>Hyperoartia</taxon>
        <taxon>Petromyzontiformes</taxon>
        <taxon>Petromyzontidae</taxon>
        <taxon>Petromyzon</taxon>
    </lineage>
</organism>
<feature type="domain" description="Nin one binding (NOB1) Zn-ribbon-like" evidence="15">
    <location>
        <begin position="328"/>
        <end position="400"/>
    </location>
</feature>
<dbReference type="CDD" id="cd09876">
    <property type="entry name" value="PIN_Nob1-like"/>
    <property type="match status" value="1"/>
</dbReference>
<evidence type="ECO:0000256" key="13">
    <source>
        <dbReference type="PIRSR" id="PIRSR037125-1"/>
    </source>
</evidence>
<feature type="domain" description="Ribonuclease PIN" evidence="17">
    <location>
        <begin position="11"/>
        <end position="97"/>
    </location>
</feature>
<dbReference type="InterPro" id="IPR033461">
    <property type="entry name" value="WRNPLPNID"/>
</dbReference>
<dbReference type="InterPro" id="IPR017117">
    <property type="entry name" value="Nob1_euk"/>
</dbReference>
<dbReference type="Proteomes" id="UP001318040">
    <property type="component" value="Unplaced"/>
</dbReference>
<evidence type="ECO:0000256" key="11">
    <source>
        <dbReference type="ARBA" id="ARBA00045628"/>
    </source>
</evidence>
<evidence type="ECO:0000256" key="5">
    <source>
        <dbReference type="ARBA" id="ARBA00022722"/>
    </source>
</evidence>
<feature type="region of interest" description="Disordered" evidence="14">
    <location>
        <begin position="207"/>
        <end position="282"/>
    </location>
</feature>
<comment type="similarity">
    <text evidence="2 12">Belongs to the NOB1 family.</text>
</comment>
<keyword evidence="10 12" id="KW-0539">Nucleus</keyword>
<dbReference type="Gene3D" id="3.40.50.1010">
    <property type="entry name" value="5'-nuclease"/>
    <property type="match status" value="1"/>
</dbReference>
<feature type="compositionally biased region" description="Low complexity" evidence="14">
    <location>
        <begin position="122"/>
        <end position="135"/>
    </location>
</feature>
<evidence type="ECO:0000256" key="2">
    <source>
        <dbReference type="ARBA" id="ARBA00005858"/>
    </source>
</evidence>
<feature type="domain" description="Putative WW-binding" evidence="16">
    <location>
        <begin position="178"/>
        <end position="280"/>
    </location>
</feature>
<dbReference type="GO" id="GO:0016787">
    <property type="term" value="F:hydrolase activity"/>
    <property type="evidence" value="ECO:0007669"/>
    <property type="project" value="UniProtKB-KW"/>
</dbReference>
<evidence type="ECO:0000256" key="4">
    <source>
        <dbReference type="ARBA" id="ARBA00022553"/>
    </source>
</evidence>
<dbReference type="KEGG" id="pmrn:116937426"/>
<dbReference type="PIRSF" id="PIRSF037125">
    <property type="entry name" value="D-site_20S_pre-rRNA_nuclease"/>
    <property type="match status" value="1"/>
</dbReference>
<evidence type="ECO:0000256" key="6">
    <source>
        <dbReference type="ARBA" id="ARBA00022723"/>
    </source>
</evidence>
<proteinExistence type="inferred from homology"/>
<evidence type="ECO:0000313" key="18">
    <source>
        <dbReference type="Proteomes" id="UP001318040"/>
    </source>
</evidence>
<dbReference type="Pfam" id="PF17146">
    <property type="entry name" value="PIN_6"/>
    <property type="match status" value="1"/>
</dbReference>
<dbReference type="Pfam" id="PF08772">
    <property type="entry name" value="Zn_ribbon_NOB1"/>
    <property type="match status" value="1"/>
</dbReference>
<sequence>MKMAQGCADHVVADAGAFLRNAQMQEFARTVYTLRDVVSEIRDKETRRRLAVLPYALVLREPRPDCVRIVTEFSRKTGDYPSLSATDVRVLALAYQLHLEHGGGAVGVDAAAGNAAAAGAAAGTTEESAGTAPARPEGPPPGLPGFHLPRPKLAGSSLRAGAGELRDGAEGGDGAEGFSSFVFWRSPLASPEELDPALLMGMSISDQTTASQHQGHVPVDRTAAGNGESRREAAVPEPRLQQQQPDVAGESDKENAVGGGGGDDDEEEEEEGGGGWITPSNIADVHRTSTECEPLGRVAVACLTTDFAMQNVLVQMGLHVLSVDGMLIRSTRSHVLRCFACFSTTSDTSLVFCRGCGNRTLKKVAVTLGDGGRLQMHFSSNPRVMSHRGMRYSLPRPQGGKHAVNPVLSADQREPQRRQSRRQRARTAALDADYVAGASPFVAHDVTSRAATLRLRADGGAGGGAGGAGGAGGGGGGRRRANPNAARAKFTKKN</sequence>
<keyword evidence="5" id="KW-0540">Nuclease</keyword>
<evidence type="ECO:0000256" key="12">
    <source>
        <dbReference type="PIRNR" id="PIRNR037125"/>
    </source>
</evidence>
<feature type="region of interest" description="Disordered" evidence="14">
    <location>
        <begin position="459"/>
        <end position="494"/>
    </location>
</feature>
<dbReference type="PANTHER" id="PTHR12814">
    <property type="entry name" value="RNA-BINDING PROTEIN NOB1"/>
    <property type="match status" value="1"/>
</dbReference>
<evidence type="ECO:0000313" key="19">
    <source>
        <dbReference type="RefSeq" id="XP_032800401.1"/>
    </source>
</evidence>
<gene>
    <name evidence="19" type="primary">NOB1</name>
</gene>
<keyword evidence="8" id="KW-0378">Hydrolase</keyword>
<evidence type="ECO:0000256" key="1">
    <source>
        <dbReference type="ARBA" id="ARBA00004123"/>
    </source>
</evidence>
<evidence type="ECO:0000259" key="16">
    <source>
        <dbReference type="Pfam" id="PF15017"/>
    </source>
</evidence>
<evidence type="ECO:0000259" key="15">
    <source>
        <dbReference type="Pfam" id="PF08772"/>
    </source>
</evidence>
<evidence type="ECO:0000256" key="8">
    <source>
        <dbReference type="ARBA" id="ARBA00022801"/>
    </source>
</evidence>
<feature type="region of interest" description="Disordered" evidence="14">
    <location>
        <begin position="387"/>
        <end position="423"/>
    </location>
</feature>
<feature type="binding site" evidence="13">
    <location>
        <position position="353"/>
    </location>
    <ligand>
        <name>Zn(2+)</name>
        <dbReference type="ChEBI" id="CHEBI:29105"/>
    </ligand>
</feature>
<evidence type="ECO:0000256" key="10">
    <source>
        <dbReference type="ARBA" id="ARBA00023242"/>
    </source>
</evidence>
<comment type="subcellular location">
    <subcellularLocation>
        <location evidence="1 12">Nucleus</location>
    </subcellularLocation>
</comment>
<dbReference type="PANTHER" id="PTHR12814:SF2">
    <property type="entry name" value="RNA-BINDING PROTEIN NOB1"/>
    <property type="match status" value="1"/>
</dbReference>
<dbReference type="InterPro" id="IPR039907">
    <property type="entry name" value="NOB1"/>
</dbReference>
<dbReference type="Pfam" id="PF15017">
    <property type="entry name" value="WRNPLPNID"/>
    <property type="match status" value="1"/>
</dbReference>
<keyword evidence="9 12" id="KW-0862">Zinc</keyword>
<feature type="compositionally biased region" description="Acidic residues" evidence="14">
    <location>
        <begin position="262"/>
        <end position="272"/>
    </location>
</feature>
<keyword evidence="6 12" id="KW-0479">Metal-binding</keyword>